<gene>
    <name evidence="5" type="ORF">GCM10007423_02450</name>
</gene>
<keyword evidence="2" id="KW-0560">Oxidoreductase</keyword>
<dbReference type="PRINTS" id="PR00080">
    <property type="entry name" value="SDRFAMILY"/>
</dbReference>
<evidence type="ECO:0000256" key="3">
    <source>
        <dbReference type="RuleBase" id="RU000363"/>
    </source>
</evidence>
<comment type="caution">
    <text evidence="5">The sequence shown here is derived from an EMBL/GenBank/DDBJ whole genome shotgun (WGS) entry which is preliminary data.</text>
</comment>
<feature type="domain" description="Ketoreductase" evidence="4">
    <location>
        <begin position="20"/>
        <end position="195"/>
    </location>
</feature>
<name>A0ABQ1YDH6_9BACT</name>
<dbReference type="PANTHER" id="PTHR44196">
    <property type="entry name" value="DEHYDROGENASE/REDUCTASE SDR FAMILY MEMBER 7B"/>
    <property type="match status" value="1"/>
</dbReference>
<dbReference type="EMBL" id="BMIA01000001">
    <property type="protein sequence ID" value="GGH21371.1"/>
    <property type="molecule type" value="Genomic_DNA"/>
</dbReference>
<dbReference type="InterPro" id="IPR020904">
    <property type="entry name" value="Sc_DH/Rdtase_CS"/>
</dbReference>
<keyword evidence="6" id="KW-1185">Reference proteome</keyword>
<dbReference type="Pfam" id="PF00106">
    <property type="entry name" value="adh_short"/>
    <property type="match status" value="1"/>
</dbReference>
<dbReference type="SMART" id="SM00822">
    <property type="entry name" value="PKS_KR"/>
    <property type="match status" value="1"/>
</dbReference>
<comment type="similarity">
    <text evidence="1 3">Belongs to the short-chain dehydrogenases/reductases (SDR) family.</text>
</comment>
<evidence type="ECO:0000259" key="4">
    <source>
        <dbReference type="SMART" id="SM00822"/>
    </source>
</evidence>
<dbReference type="PANTHER" id="PTHR44196:SF1">
    <property type="entry name" value="DEHYDROGENASE_REDUCTASE SDR FAMILY MEMBER 7B"/>
    <property type="match status" value="1"/>
</dbReference>
<evidence type="ECO:0000313" key="5">
    <source>
        <dbReference type="EMBL" id="GGH21371.1"/>
    </source>
</evidence>
<evidence type="ECO:0000313" key="6">
    <source>
        <dbReference type="Proteomes" id="UP000600214"/>
    </source>
</evidence>
<dbReference type="Gene3D" id="3.40.50.720">
    <property type="entry name" value="NAD(P)-binding Rossmann-like Domain"/>
    <property type="match status" value="1"/>
</dbReference>
<dbReference type="InterPro" id="IPR002347">
    <property type="entry name" value="SDR_fam"/>
</dbReference>
<evidence type="ECO:0000256" key="1">
    <source>
        <dbReference type="ARBA" id="ARBA00006484"/>
    </source>
</evidence>
<dbReference type="InterPro" id="IPR036291">
    <property type="entry name" value="NAD(P)-bd_dom_sf"/>
</dbReference>
<proteinExistence type="inferred from homology"/>
<dbReference type="Proteomes" id="UP000600214">
    <property type="component" value="Unassembled WGS sequence"/>
</dbReference>
<reference evidence="6" key="1">
    <citation type="journal article" date="2019" name="Int. J. Syst. Evol. Microbiol.">
        <title>The Global Catalogue of Microorganisms (GCM) 10K type strain sequencing project: providing services to taxonomists for standard genome sequencing and annotation.</title>
        <authorList>
            <consortium name="The Broad Institute Genomics Platform"/>
            <consortium name="The Broad Institute Genome Sequencing Center for Infectious Disease"/>
            <person name="Wu L."/>
            <person name="Ma J."/>
        </authorList>
    </citation>
    <scope>NUCLEOTIDE SEQUENCE [LARGE SCALE GENOMIC DNA]</scope>
    <source>
        <strain evidence="6">CGMCC 1.15288</strain>
    </source>
</reference>
<dbReference type="SUPFAM" id="SSF51735">
    <property type="entry name" value="NAD(P)-binding Rossmann-fold domains"/>
    <property type="match status" value="1"/>
</dbReference>
<protein>
    <submittedName>
        <fullName evidence="5">Oxidoreductase</fullName>
    </submittedName>
</protein>
<organism evidence="5 6">
    <name type="scientific">Dyadobacter endophyticus</name>
    <dbReference type="NCBI Taxonomy" id="1749036"/>
    <lineage>
        <taxon>Bacteria</taxon>
        <taxon>Pseudomonadati</taxon>
        <taxon>Bacteroidota</taxon>
        <taxon>Cytophagia</taxon>
        <taxon>Cytophagales</taxon>
        <taxon>Spirosomataceae</taxon>
        <taxon>Dyadobacter</taxon>
    </lineage>
</organism>
<accession>A0ABQ1YDH6</accession>
<dbReference type="PRINTS" id="PR00081">
    <property type="entry name" value="GDHRDH"/>
</dbReference>
<dbReference type="InterPro" id="IPR057326">
    <property type="entry name" value="KR_dom"/>
</dbReference>
<evidence type="ECO:0000256" key="2">
    <source>
        <dbReference type="ARBA" id="ARBA00023002"/>
    </source>
</evidence>
<sequence length="274" mass="30618">MTFAELCINNSKKNMDLKNSTILITGGTSGIGLELVRQLTRQGSTIIVTGRKQDALNDTKRRFPKIHAFQSDVSDPQDIERLYKEVTQQFPDLNMIVNNAGEMRLLDIQDASKDLENITREIDINLTGTIRMVHQFLPHLISRPSAAIVNVSSAIAFMPYSTAPVYSASKAGVHAYSLALRLQLNKTSVKVFELVPPGVNTNLQNDWVLPPNPSQMMDVDKLVGVAIKGLLNDTPEIKPLLVNVIKFLSRLMPNQLIKIGHREFEKFKKLNNQS</sequence>
<dbReference type="PROSITE" id="PS00061">
    <property type="entry name" value="ADH_SHORT"/>
    <property type="match status" value="1"/>
</dbReference>